<dbReference type="GO" id="GO:0016031">
    <property type="term" value="P:tRNA import into mitochondrion"/>
    <property type="evidence" value="ECO:0007669"/>
    <property type="project" value="TreeGrafter"/>
</dbReference>
<dbReference type="GO" id="GO:0006886">
    <property type="term" value="P:intracellular protein transport"/>
    <property type="evidence" value="ECO:0007669"/>
    <property type="project" value="InterPro"/>
</dbReference>
<keyword evidence="7 10" id="KW-1133">Transmembrane helix</keyword>
<dbReference type="Proteomes" id="UP000594262">
    <property type="component" value="Unplaced"/>
</dbReference>
<protein>
    <recommendedName>
        <fullName evidence="13">Mitochondrial import receptor subunit TOM20</fullName>
    </recommendedName>
</protein>
<dbReference type="GO" id="GO:0030150">
    <property type="term" value="P:protein import into mitochondrial matrix"/>
    <property type="evidence" value="ECO:0007669"/>
    <property type="project" value="TreeGrafter"/>
</dbReference>
<dbReference type="InterPro" id="IPR022422">
    <property type="entry name" value="MAS20_rcpt_metazoan"/>
</dbReference>
<keyword evidence="12" id="KW-1185">Reference proteome</keyword>
<name>A0A7M5V567_9CNID</name>
<keyword evidence="3" id="KW-0813">Transport</keyword>
<dbReference type="Pfam" id="PF02064">
    <property type="entry name" value="MAS20"/>
    <property type="match status" value="1"/>
</dbReference>
<dbReference type="InterPro" id="IPR023392">
    <property type="entry name" value="Tom20_dom_sf"/>
</dbReference>
<evidence type="ECO:0000256" key="7">
    <source>
        <dbReference type="ARBA" id="ARBA00022989"/>
    </source>
</evidence>
<evidence type="ECO:0000256" key="4">
    <source>
        <dbReference type="ARBA" id="ARBA00022692"/>
    </source>
</evidence>
<keyword evidence="9 10" id="KW-0472">Membrane</keyword>
<organism evidence="11 12">
    <name type="scientific">Clytia hemisphaerica</name>
    <dbReference type="NCBI Taxonomy" id="252671"/>
    <lineage>
        <taxon>Eukaryota</taxon>
        <taxon>Metazoa</taxon>
        <taxon>Cnidaria</taxon>
        <taxon>Hydrozoa</taxon>
        <taxon>Hydroidolina</taxon>
        <taxon>Leptothecata</taxon>
        <taxon>Obeliida</taxon>
        <taxon>Clytiidae</taxon>
        <taxon>Clytia</taxon>
    </lineage>
</organism>
<keyword evidence="4 10" id="KW-0812">Transmembrane</keyword>
<dbReference type="PANTHER" id="PTHR12430">
    <property type="entry name" value="MITOCHONDRIAL IMPORT RECEPTOR SUBUNIT TOM20"/>
    <property type="match status" value="1"/>
</dbReference>
<evidence type="ECO:0000313" key="12">
    <source>
        <dbReference type="Proteomes" id="UP000594262"/>
    </source>
</evidence>
<keyword evidence="8" id="KW-0496">Mitochondrion</keyword>
<evidence type="ECO:0000256" key="3">
    <source>
        <dbReference type="ARBA" id="ARBA00022448"/>
    </source>
</evidence>
<dbReference type="AlphaFoldDB" id="A0A7M5V567"/>
<evidence type="ECO:0000256" key="8">
    <source>
        <dbReference type="ARBA" id="ARBA00023128"/>
    </source>
</evidence>
<dbReference type="GO" id="GO:0030943">
    <property type="term" value="F:mitochondrion targeting sequence binding"/>
    <property type="evidence" value="ECO:0007669"/>
    <property type="project" value="TreeGrafter"/>
</dbReference>
<dbReference type="OrthoDB" id="2154253at2759"/>
<accession>A0A7M5V567</accession>
<evidence type="ECO:0000256" key="10">
    <source>
        <dbReference type="SAM" id="Phobius"/>
    </source>
</evidence>
<evidence type="ECO:0000256" key="2">
    <source>
        <dbReference type="ARBA" id="ARBA00005792"/>
    </source>
</evidence>
<sequence>MDYGRIAKIAAGVAGLSFLGYCIYFDRKRRSDPLFKQKLKERRERARRNASNSKKKLNIPDLKDQNAIQQFFLASVEEGERYLAMQDYENCVNSLTQAIAVCGQPQQLLQVFRTTLPPQVFQMLLANLAALGENQPAGASGMNVASGMSVGAPMGVPEVKTTDETDVLD</sequence>
<evidence type="ECO:0000256" key="1">
    <source>
        <dbReference type="ARBA" id="ARBA00004572"/>
    </source>
</evidence>
<proteinExistence type="inferred from homology"/>
<evidence type="ECO:0000256" key="9">
    <source>
        <dbReference type="ARBA" id="ARBA00023136"/>
    </source>
</evidence>
<evidence type="ECO:0000313" key="11">
    <source>
        <dbReference type="EnsemblMetazoa" id="CLYHEMP009980.1"/>
    </source>
</evidence>
<dbReference type="Gene3D" id="1.20.960.10">
    <property type="entry name" value="Mitochondrial outer membrane translocase complex, subunit Tom20 domain"/>
    <property type="match status" value="1"/>
</dbReference>
<evidence type="ECO:0008006" key="13">
    <source>
        <dbReference type="Google" id="ProtNLM"/>
    </source>
</evidence>
<dbReference type="SUPFAM" id="SSF47157">
    <property type="entry name" value="Mitochondrial import receptor subunit Tom20"/>
    <property type="match status" value="1"/>
</dbReference>
<comment type="similarity">
    <text evidence="2">Belongs to the Tom20 family.</text>
</comment>
<reference evidence="11" key="1">
    <citation type="submission" date="2021-01" db="UniProtKB">
        <authorList>
            <consortium name="EnsemblMetazoa"/>
        </authorList>
    </citation>
    <scope>IDENTIFICATION</scope>
</reference>
<dbReference type="GeneID" id="136823304"/>
<keyword evidence="6" id="KW-0653">Protein transport</keyword>
<evidence type="ECO:0000256" key="6">
    <source>
        <dbReference type="ARBA" id="ARBA00022927"/>
    </source>
</evidence>
<evidence type="ECO:0000256" key="5">
    <source>
        <dbReference type="ARBA" id="ARBA00022787"/>
    </source>
</evidence>
<dbReference type="GO" id="GO:0006605">
    <property type="term" value="P:protein targeting"/>
    <property type="evidence" value="ECO:0007669"/>
    <property type="project" value="InterPro"/>
</dbReference>
<dbReference type="GO" id="GO:0005742">
    <property type="term" value="C:mitochondrial outer membrane translocase complex"/>
    <property type="evidence" value="ECO:0007669"/>
    <property type="project" value="InterPro"/>
</dbReference>
<dbReference type="GO" id="GO:0008320">
    <property type="term" value="F:protein transmembrane transporter activity"/>
    <property type="evidence" value="ECO:0007669"/>
    <property type="project" value="TreeGrafter"/>
</dbReference>
<dbReference type="InterPro" id="IPR002056">
    <property type="entry name" value="MAS20"/>
</dbReference>
<dbReference type="PRINTS" id="PR01989">
    <property type="entry name" value="EUOM20RECPTR"/>
</dbReference>
<dbReference type="PANTHER" id="PTHR12430:SF0">
    <property type="entry name" value="TRANSLOCASE OF OUTER MITOCHONDRIAL MEMBRANE 20"/>
    <property type="match status" value="1"/>
</dbReference>
<dbReference type="PRINTS" id="PR00351">
    <property type="entry name" value="OM20RECEPTOR"/>
</dbReference>
<dbReference type="RefSeq" id="XP_066935588.1">
    <property type="nucleotide sequence ID" value="XM_067079487.1"/>
</dbReference>
<feature type="transmembrane region" description="Helical" evidence="10">
    <location>
        <begin position="6"/>
        <end position="25"/>
    </location>
</feature>
<dbReference type="EnsemblMetazoa" id="CLYHEMT009980.1">
    <property type="protein sequence ID" value="CLYHEMP009980.1"/>
    <property type="gene ID" value="CLYHEMG009980"/>
</dbReference>
<keyword evidence="5" id="KW-1000">Mitochondrion outer membrane</keyword>
<comment type="subcellular location">
    <subcellularLocation>
        <location evidence="1">Mitochondrion outer membrane</location>
        <topology evidence="1">Single-pass membrane protein</topology>
    </subcellularLocation>
</comment>